<dbReference type="EMBL" id="FNRF01000004">
    <property type="protein sequence ID" value="SEA71914.1"/>
    <property type="molecule type" value="Genomic_DNA"/>
</dbReference>
<feature type="transmembrane region" description="Helical" evidence="1">
    <location>
        <begin position="82"/>
        <end position="108"/>
    </location>
</feature>
<dbReference type="PROSITE" id="PS50930">
    <property type="entry name" value="HTH_LYTTR"/>
    <property type="match status" value="1"/>
</dbReference>
<dbReference type="InterPro" id="IPR007492">
    <property type="entry name" value="LytTR_DNA-bd_dom"/>
</dbReference>
<dbReference type="RefSeq" id="WP_074761659.1">
    <property type="nucleotide sequence ID" value="NZ_FNRF01000004.1"/>
</dbReference>
<feature type="transmembrane region" description="Helical" evidence="1">
    <location>
        <begin position="49"/>
        <end position="70"/>
    </location>
</feature>
<sequence>MKNLLTRKYPFGQSKHWLRDSVIYGVIIWAILYLLQPFGFSQYQGNKCLVAAAFGLVTMVCYIVYGYTVMQNLPKLVNTLRVWHDAAAVLGLILFIAIGNFMLLVLMFSVPFSAGVFLQFLWWTLIIGAAITAISVGIEYNRYLKHQMEALLSNTTEEQRDITITIHDQNVRGNDLELPINNLLYIEAQKNNIAVCYLRDNKPTTVELHTTLSAAIDELRQYENIFQCHRSFVVNVNNITQAKGNSNGYQLRLTNSYTTIPVSRQYVPRLKDFIA</sequence>
<dbReference type="AlphaFoldDB" id="A0A1H4DGP6"/>
<dbReference type="SMART" id="SM00850">
    <property type="entry name" value="LytTR"/>
    <property type="match status" value="1"/>
</dbReference>
<dbReference type="GO" id="GO:0000156">
    <property type="term" value="F:phosphorelay response regulator activity"/>
    <property type="evidence" value="ECO:0007669"/>
    <property type="project" value="InterPro"/>
</dbReference>
<keyword evidence="1" id="KW-1133">Transmembrane helix</keyword>
<proteinExistence type="predicted"/>
<dbReference type="PANTHER" id="PTHR37299">
    <property type="entry name" value="TRANSCRIPTIONAL REGULATOR-RELATED"/>
    <property type="match status" value="1"/>
</dbReference>
<dbReference type="GO" id="GO:0003677">
    <property type="term" value="F:DNA binding"/>
    <property type="evidence" value="ECO:0007669"/>
    <property type="project" value="InterPro"/>
</dbReference>
<keyword evidence="1" id="KW-0472">Membrane</keyword>
<feature type="transmembrane region" description="Helical" evidence="1">
    <location>
        <begin position="21"/>
        <end position="43"/>
    </location>
</feature>
<keyword evidence="1" id="KW-0812">Transmembrane</keyword>
<dbReference type="InterPro" id="IPR046947">
    <property type="entry name" value="LytR-like"/>
</dbReference>
<feature type="domain" description="HTH LytTR-type" evidence="2">
    <location>
        <begin position="171"/>
        <end position="275"/>
    </location>
</feature>
<accession>A0A1H4DGP6</accession>
<reference evidence="3 4" key="1">
    <citation type="submission" date="2016-10" db="EMBL/GenBank/DDBJ databases">
        <authorList>
            <person name="de Groot N.N."/>
        </authorList>
    </citation>
    <scope>NUCLEOTIDE SEQUENCE [LARGE SCALE GENOMIC DNA]</scope>
    <source>
        <strain evidence="3 4">D31d</strain>
    </source>
</reference>
<evidence type="ECO:0000313" key="3">
    <source>
        <dbReference type="EMBL" id="SEA71914.1"/>
    </source>
</evidence>
<dbReference type="Gene3D" id="2.40.50.1020">
    <property type="entry name" value="LytTr DNA-binding domain"/>
    <property type="match status" value="1"/>
</dbReference>
<protein>
    <submittedName>
        <fullName evidence="3">Transcriptional regulator, LytTR family</fullName>
    </submittedName>
</protein>
<gene>
    <name evidence="3" type="ORF">SAMN05216462_2313</name>
</gene>
<evidence type="ECO:0000256" key="1">
    <source>
        <dbReference type="SAM" id="Phobius"/>
    </source>
</evidence>
<evidence type="ECO:0000313" key="4">
    <source>
        <dbReference type="Proteomes" id="UP000182257"/>
    </source>
</evidence>
<name>A0A1H4DGP6_XYLRU</name>
<dbReference type="PANTHER" id="PTHR37299:SF1">
    <property type="entry name" value="STAGE 0 SPORULATION PROTEIN A HOMOLOG"/>
    <property type="match status" value="1"/>
</dbReference>
<organism evidence="3 4">
    <name type="scientific">Xylanibacter ruminicola</name>
    <name type="common">Prevotella ruminicola</name>
    <dbReference type="NCBI Taxonomy" id="839"/>
    <lineage>
        <taxon>Bacteria</taxon>
        <taxon>Pseudomonadati</taxon>
        <taxon>Bacteroidota</taxon>
        <taxon>Bacteroidia</taxon>
        <taxon>Bacteroidales</taxon>
        <taxon>Prevotellaceae</taxon>
        <taxon>Xylanibacter</taxon>
    </lineage>
</organism>
<dbReference type="Pfam" id="PF04397">
    <property type="entry name" value="LytTR"/>
    <property type="match status" value="1"/>
</dbReference>
<dbReference type="Proteomes" id="UP000182257">
    <property type="component" value="Unassembled WGS sequence"/>
</dbReference>
<feature type="transmembrane region" description="Helical" evidence="1">
    <location>
        <begin position="120"/>
        <end position="138"/>
    </location>
</feature>
<dbReference type="OrthoDB" id="1118393at2"/>
<evidence type="ECO:0000259" key="2">
    <source>
        <dbReference type="PROSITE" id="PS50930"/>
    </source>
</evidence>